<proteinExistence type="predicted"/>
<dbReference type="EMBL" id="FOND01000001">
    <property type="protein sequence ID" value="SFD88283.1"/>
    <property type="molecule type" value="Genomic_DNA"/>
</dbReference>
<feature type="region of interest" description="Disordered" evidence="1">
    <location>
        <begin position="220"/>
        <end position="260"/>
    </location>
</feature>
<organism evidence="2 3">
    <name type="scientific">Blastococcus tunisiensis</name>
    <dbReference type="NCBI Taxonomy" id="1798228"/>
    <lineage>
        <taxon>Bacteria</taxon>
        <taxon>Bacillati</taxon>
        <taxon>Actinomycetota</taxon>
        <taxon>Actinomycetes</taxon>
        <taxon>Geodermatophilales</taxon>
        <taxon>Geodermatophilaceae</taxon>
        <taxon>Blastococcus</taxon>
    </lineage>
</organism>
<keyword evidence="3" id="KW-1185">Reference proteome</keyword>
<evidence type="ECO:0000256" key="1">
    <source>
        <dbReference type="SAM" id="MobiDB-lite"/>
    </source>
</evidence>
<evidence type="ECO:0000313" key="3">
    <source>
        <dbReference type="Proteomes" id="UP000198589"/>
    </source>
</evidence>
<gene>
    <name evidence="2" type="ORF">SAMN05216574_101173</name>
</gene>
<dbReference type="AlphaFoldDB" id="A0A1I1W4M8"/>
<protein>
    <submittedName>
        <fullName evidence="2">Uncharacterized protein</fullName>
    </submittedName>
</protein>
<feature type="region of interest" description="Disordered" evidence="1">
    <location>
        <begin position="67"/>
        <end position="87"/>
    </location>
</feature>
<dbReference type="Proteomes" id="UP000198589">
    <property type="component" value="Unassembled WGS sequence"/>
</dbReference>
<accession>A0A1I1W4M8</accession>
<sequence length="260" mass="29044">MACTHSGVVVHARLMLGRTRSSLDIHVNPAGQPTRRHTRLVFVGPSESDRTTYDFLRLERRLQVHEHPSGRSPFAVTHPDKAPPIRGRSGLRSLHVAIAITDPWHMSATRDDTVQVDSTSAEAKRGYADAVTFRALRVWSWWRRESTVHDLLVFVVATTSRDELNRTCARLNILTPGHVTRLRAHESGFGEAMRTPAQLLWMPLEKYGQQPHHWFHEDQLAAARSSAPTSPGRGLVRHRGHRSDQSGGDPSAGGLPAKRP</sequence>
<name>A0A1I1W4M8_9ACTN</name>
<evidence type="ECO:0000313" key="2">
    <source>
        <dbReference type="EMBL" id="SFD88283.1"/>
    </source>
</evidence>
<reference evidence="3" key="1">
    <citation type="submission" date="2016-10" db="EMBL/GenBank/DDBJ databases">
        <authorList>
            <person name="Varghese N."/>
            <person name="Submissions S."/>
        </authorList>
    </citation>
    <scope>NUCLEOTIDE SEQUENCE [LARGE SCALE GENOMIC DNA]</scope>
    <source>
        <strain evidence="3">DSM 46838</strain>
    </source>
</reference>